<keyword evidence="3" id="KW-1185">Reference proteome</keyword>
<evidence type="ECO:0000256" key="1">
    <source>
        <dbReference type="SAM" id="Phobius"/>
    </source>
</evidence>
<protein>
    <recommendedName>
        <fullName evidence="4">DUF2273 domain-containing protein</fullName>
    </recommendedName>
</protein>
<evidence type="ECO:0000313" key="2">
    <source>
        <dbReference type="EMBL" id="AQQ14358.1"/>
    </source>
</evidence>
<proteinExistence type="predicted"/>
<feature type="transmembrane region" description="Helical" evidence="1">
    <location>
        <begin position="19"/>
        <end position="39"/>
    </location>
</feature>
<keyword evidence="1" id="KW-0472">Membrane</keyword>
<dbReference type="Proteomes" id="UP000217209">
    <property type="component" value="Chromosome"/>
</dbReference>
<accession>A0A1Q2HU36</accession>
<organism evidence="2 3">
    <name type="scientific">Corynebacterium glaucum</name>
    <dbReference type="NCBI Taxonomy" id="187491"/>
    <lineage>
        <taxon>Bacteria</taxon>
        <taxon>Bacillati</taxon>
        <taxon>Actinomycetota</taxon>
        <taxon>Actinomycetes</taxon>
        <taxon>Mycobacteriales</taxon>
        <taxon>Corynebacteriaceae</taxon>
        <taxon>Corynebacterium</taxon>
    </lineage>
</organism>
<evidence type="ECO:0008006" key="4">
    <source>
        <dbReference type="Google" id="ProtNLM"/>
    </source>
</evidence>
<keyword evidence="1" id="KW-0812">Transmembrane</keyword>
<dbReference type="AlphaFoldDB" id="A0A1Q2HU36"/>
<keyword evidence="1" id="KW-1133">Transmembrane helix</keyword>
<name>A0A1Q2HU36_9CORY</name>
<dbReference type="EMBL" id="CP019688">
    <property type="protein sequence ID" value="AQQ14358.1"/>
    <property type="molecule type" value="Genomic_DNA"/>
</dbReference>
<reference evidence="2 3" key="1">
    <citation type="submission" date="2016-12" db="EMBL/GenBank/DDBJ databases">
        <authorList>
            <person name="Song W.-J."/>
            <person name="Kurnit D.M."/>
        </authorList>
    </citation>
    <scope>NUCLEOTIDE SEQUENCE [LARGE SCALE GENOMIC DNA]</scope>
    <source>
        <strain evidence="2 3">DSM 30827</strain>
    </source>
</reference>
<evidence type="ECO:0000313" key="3">
    <source>
        <dbReference type="Proteomes" id="UP000217209"/>
    </source>
</evidence>
<sequence>MLAPPTINPPKLGANMNLFANKAVTGVIIGIVVAFFVTFGGATGLLWLLLFTAIGGVVGAQLDGRLDLARIVSPISGRGRG</sequence>
<dbReference type="KEGG" id="cgv:CGLAU_01855"/>
<gene>
    <name evidence="2" type="ORF">CGLAU_01855</name>
</gene>